<dbReference type="SUPFAM" id="SSF54695">
    <property type="entry name" value="POZ domain"/>
    <property type="match status" value="1"/>
</dbReference>
<dbReference type="EMBL" id="CP099424">
    <property type="protein sequence ID" value="USW55517.1"/>
    <property type="molecule type" value="Genomic_DNA"/>
</dbReference>
<feature type="compositionally biased region" description="Basic residues" evidence="1">
    <location>
        <begin position="210"/>
        <end position="222"/>
    </location>
</feature>
<protein>
    <submittedName>
        <fullName evidence="3">BTB/POZ domain-containing protein</fullName>
    </submittedName>
</protein>
<dbReference type="CDD" id="cd18186">
    <property type="entry name" value="BTB_POZ_ZBTB_KLHL-like"/>
    <property type="match status" value="1"/>
</dbReference>
<sequence length="232" mass="26730">MFDSDLRVSTRTNTIDDRIVTLKVGPAPTTDFSVHEGILTEHSTFFRSALDNRWREGRSRVVEMPEDSADVATAFVEWLYFRRIASKPVFPPLLPMDDGEYAFLARLYAFGEKVQADPFCDDCLTAMVLKTDEVAEDGTRTFPSHSAITTLYNSTPGDSPARRFVVDMYVDFGMNAWIPREPDVNHPEFLADLVHAFMANRPDGPQHKQTNYHRRRKWHKRERSREFLQPAD</sequence>
<keyword evidence="4" id="KW-1185">Reference proteome</keyword>
<dbReference type="Pfam" id="PF00651">
    <property type="entry name" value="BTB"/>
    <property type="match status" value="1"/>
</dbReference>
<proteinExistence type="predicted"/>
<feature type="region of interest" description="Disordered" evidence="1">
    <location>
        <begin position="200"/>
        <end position="232"/>
    </location>
</feature>
<name>A0A9Q9EMG7_9PEZI</name>
<dbReference type="AlphaFoldDB" id="A0A9Q9EMG7"/>
<evidence type="ECO:0000313" key="4">
    <source>
        <dbReference type="Proteomes" id="UP001056384"/>
    </source>
</evidence>
<dbReference type="PANTHER" id="PTHR47843">
    <property type="entry name" value="BTB DOMAIN-CONTAINING PROTEIN-RELATED"/>
    <property type="match status" value="1"/>
</dbReference>
<gene>
    <name evidence="3" type="ORF">Slin15195_G088360</name>
</gene>
<evidence type="ECO:0000313" key="3">
    <source>
        <dbReference type="EMBL" id="USW55517.1"/>
    </source>
</evidence>
<dbReference type="Gene3D" id="3.30.710.10">
    <property type="entry name" value="Potassium Channel Kv1.1, Chain A"/>
    <property type="match status" value="1"/>
</dbReference>
<accession>A0A9Q9EMG7</accession>
<reference evidence="3" key="1">
    <citation type="submission" date="2022-06" db="EMBL/GenBank/DDBJ databases">
        <title>Complete genome sequences of two strains of the flax pathogen Septoria linicola.</title>
        <authorList>
            <person name="Lapalu N."/>
            <person name="Simon A."/>
            <person name="Demenou B."/>
            <person name="Paumier D."/>
            <person name="Guillot M.-P."/>
            <person name="Gout L."/>
            <person name="Valade R."/>
        </authorList>
    </citation>
    <scope>NUCLEOTIDE SEQUENCE</scope>
    <source>
        <strain evidence="3">SE15195</strain>
    </source>
</reference>
<organism evidence="3 4">
    <name type="scientific">Septoria linicola</name>
    <dbReference type="NCBI Taxonomy" id="215465"/>
    <lineage>
        <taxon>Eukaryota</taxon>
        <taxon>Fungi</taxon>
        <taxon>Dikarya</taxon>
        <taxon>Ascomycota</taxon>
        <taxon>Pezizomycotina</taxon>
        <taxon>Dothideomycetes</taxon>
        <taxon>Dothideomycetidae</taxon>
        <taxon>Mycosphaerellales</taxon>
        <taxon>Mycosphaerellaceae</taxon>
        <taxon>Septoria</taxon>
    </lineage>
</organism>
<dbReference type="InterPro" id="IPR011333">
    <property type="entry name" value="SKP1/BTB/POZ_sf"/>
</dbReference>
<dbReference type="Proteomes" id="UP001056384">
    <property type="component" value="Chromosome 7"/>
</dbReference>
<dbReference type="PROSITE" id="PS50097">
    <property type="entry name" value="BTB"/>
    <property type="match status" value="1"/>
</dbReference>
<evidence type="ECO:0000256" key="1">
    <source>
        <dbReference type="SAM" id="MobiDB-lite"/>
    </source>
</evidence>
<dbReference type="PANTHER" id="PTHR47843:SF2">
    <property type="entry name" value="BTB DOMAIN-CONTAINING PROTEIN"/>
    <property type="match status" value="1"/>
</dbReference>
<feature type="domain" description="BTB" evidence="2">
    <location>
        <begin position="18"/>
        <end position="88"/>
    </location>
</feature>
<dbReference type="InterPro" id="IPR000210">
    <property type="entry name" value="BTB/POZ_dom"/>
</dbReference>
<evidence type="ECO:0000259" key="2">
    <source>
        <dbReference type="PROSITE" id="PS50097"/>
    </source>
</evidence>